<dbReference type="CDD" id="cd07067">
    <property type="entry name" value="HP_PGM_like"/>
    <property type="match status" value="1"/>
</dbReference>
<name>A0A2P8F9V7_9RHOB</name>
<evidence type="ECO:0000313" key="3">
    <source>
        <dbReference type="Proteomes" id="UP000240418"/>
    </source>
</evidence>
<dbReference type="PANTHER" id="PTHR47623">
    <property type="entry name" value="OS09G0287300 PROTEIN"/>
    <property type="match status" value="1"/>
</dbReference>
<proteinExistence type="predicted"/>
<organism evidence="2 3">
    <name type="scientific">Shimia abyssi</name>
    <dbReference type="NCBI Taxonomy" id="1662395"/>
    <lineage>
        <taxon>Bacteria</taxon>
        <taxon>Pseudomonadati</taxon>
        <taxon>Pseudomonadota</taxon>
        <taxon>Alphaproteobacteria</taxon>
        <taxon>Rhodobacterales</taxon>
        <taxon>Roseobacteraceae</taxon>
    </lineage>
</organism>
<sequence>MALKLILVRHAKSSWDDLTLPDHDRPLNKRGRASARALGDWLRHEGMLPDQIFTSSAQRTLETLDLMQLAVKPVVKSALYHAGAFAMLHQIKDATGRKVMVLGHNPGIGELAERLARKLPKHQKFLDYPTGATTVFRFNTDSWKDVEFGTGKVKSFVIPRELI</sequence>
<accession>A0A2P8F9V7</accession>
<dbReference type="Pfam" id="PF00300">
    <property type="entry name" value="His_Phos_1"/>
    <property type="match status" value="1"/>
</dbReference>
<dbReference type="EMBL" id="PYGJ01000010">
    <property type="protein sequence ID" value="PSL18488.1"/>
    <property type="molecule type" value="Genomic_DNA"/>
</dbReference>
<keyword evidence="3" id="KW-1185">Reference proteome</keyword>
<dbReference type="OrthoDB" id="9810154at2"/>
<evidence type="ECO:0000256" key="1">
    <source>
        <dbReference type="PIRSR" id="PIRSR613078-2"/>
    </source>
</evidence>
<feature type="binding site" evidence="1">
    <location>
        <position position="59"/>
    </location>
    <ligand>
        <name>substrate</name>
    </ligand>
</feature>
<dbReference type="Proteomes" id="UP000240418">
    <property type="component" value="Unassembled WGS sequence"/>
</dbReference>
<evidence type="ECO:0000313" key="2">
    <source>
        <dbReference type="EMBL" id="PSL18488.1"/>
    </source>
</evidence>
<dbReference type="InterPro" id="IPR029033">
    <property type="entry name" value="His_PPase_superfam"/>
</dbReference>
<dbReference type="RefSeq" id="WP_106609199.1">
    <property type="nucleotide sequence ID" value="NZ_PYGJ01000010.1"/>
</dbReference>
<dbReference type="SUPFAM" id="SSF53254">
    <property type="entry name" value="Phosphoglycerate mutase-like"/>
    <property type="match status" value="1"/>
</dbReference>
<gene>
    <name evidence="2" type="ORF">CLV88_11067</name>
</gene>
<dbReference type="Gene3D" id="3.40.50.1240">
    <property type="entry name" value="Phosphoglycerate mutase-like"/>
    <property type="match status" value="1"/>
</dbReference>
<protein>
    <submittedName>
        <fullName evidence="2">Phosphohistidine phosphatase</fullName>
    </submittedName>
</protein>
<dbReference type="InterPro" id="IPR013078">
    <property type="entry name" value="His_Pase_superF_clade-1"/>
</dbReference>
<dbReference type="PANTHER" id="PTHR47623:SF1">
    <property type="entry name" value="OS09G0287300 PROTEIN"/>
    <property type="match status" value="1"/>
</dbReference>
<reference evidence="2 3" key="1">
    <citation type="submission" date="2018-03" db="EMBL/GenBank/DDBJ databases">
        <title>Genomic Encyclopedia of Archaeal and Bacterial Type Strains, Phase II (KMG-II): from individual species to whole genera.</title>
        <authorList>
            <person name="Goeker M."/>
        </authorList>
    </citation>
    <scope>NUCLEOTIDE SEQUENCE [LARGE SCALE GENOMIC DNA]</scope>
    <source>
        <strain evidence="2 3">DSM 100673</strain>
    </source>
</reference>
<dbReference type="AlphaFoldDB" id="A0A2P8F9V7"/>
<dbReference type="SMART" id="SM00855">
    <property type="entry name" value="PGAM"/>
    <property type="match status" value="1"/>
</dbReference>
<comment type="caution">
    <text evidence="2">The sequence shown here is derived from an EMBL/GenBank/DDBJ whole genome shotgun (WGS) entry which is preliminary data.</text>
</comment>